<evidence type="ECO:0008006" key="6">
    <source>
        <dbReference type="Google" id="ProtNLM"/>
    </source>
</evidence>
<evidence type="ECO:0000259" key="3">
    <source>
        <dbReference type="PROSITE" id="PS50056"/>
    </source>
</evidence>
<dbReference type="AlphaFoldDB" id="A0A875RZI8"/>
<dbReference type="PROSITE" id="PS50055">
    <property type="entry name" value="TYR_PHOSPHATASE_PTP"/>
    <property type="match status" value="1"/>
</dbReference>
<dbReference type="InterPro" id="IPR000242">
    <property type="entry name" value="PTP_cat"/>
</dbReference>
<dbReference type="SMART" id="SM00194">
    <property type="entry name" value="PTPc"/>
    <property type="match status" value="1"/>
</dbReference>
<dbReference type="RefSeq" id="XP_038777010.1">
    <property type="nucleotide sequence ID" value="XM_038921082.1"/>
</dbReference>
<accession>A0A875RZI8</accession>
<name>A0A875RZI8_EENNA</name>
<dbReference type="PROSITE" id="PS00383">
    <property type="entry name" value="TYR_PHOSPHATASE_1"/>
    <property type="match status" value="1"/>
</dbReference>
<sequence>MRHQEELITNRPDSSLHLSTVLEDSQKRRLPKWLLNIFGSDFGASELSKKFNSLQIQERDRINQAMSRSMHPETSNNANSDTPILAAGVELGRKNRYKDIFPYEHARVKIQKYDKQDRELDRESSYINASYLRYPLSEFNYIATQGPLEDTIGDFWRVICDHKVPIVFSLTAEKENEVEKCAPYWKAGTYVSNGIEVKVKLIESMDKFELMEGCEGDTVVRRFQVQLGDKPPHKVLQVHLLSWADYGATVKSEELLCLVSLKRFILKETGTEKAPVLVHCSAGCGRTGCFCTIDTCVDVFLFGQVSQERDLVYDIISNFRSQRVSMVQNLRQYILIYDTILTFKKSQLKWKKEVNNIDGLYDWETNSRYGILGNFVRSYNETAK</sequence>
<gene>
    <name evidence="4" type="ORF">FOA43_000755</name>
</gene>
<dbReference type="InterPro" id="IPR003595">
    <property type="entry name" value="Tyr_Pase_cat"/>
</dbReference>
<dbReference type="InterPro" id="IPR016130">
    <property type="entry name" value="Tyr_Pase_AS"/>
</dbReference>
<keyword evidence="5" id="KW-1185">Reference proteome</keyword>
<comment type="similarity">
    <text evidence="1">Belongs to the protein-tyrosine phosphatase family. Non-receptor class subfamily.</text>
</comment>
<dbReference type="GO" id="GO:0004725">
    <property type="term" value="F:protein tyrosine phosphatase activity"/>
    <property type="evidence" value="ECO:0007669"/>
    <property type="project" value="InterPro"/>
</dbReference>
<dbReference type="PANTHER" id="PTHR19134:SF561">
    <property type="entry name" value="PROTEIN TYROSINE PHOSPHATASE 36E, ISOFORM A"/>
    <property type="match status" value="1"/>
</dbReference>
<reference evidence="4" key="1">
    <citation type="submission" date="2020-10" db="EMBL/GenBank/DDBJ databases">
        <authorList>
            <person name="Roach M.J.R."/>
        </authorList>
    </citation>
    <scope>NUCLEOTIDE SEQUENCE</scope>
    <source>
        <strain evidence="4">CBS 1945</strain>
    </source>
</reference>
<feature type="domain" description="Tyrosine-protein phosphatase" evidence="2">
    <location>
        <begin position="94"/>
        <end position="343"/>
    </location>
</feature>
<dbReference type="Pfam" id="PF00102">
    <property type="entry name" value="Y_phosphatase"/>
    <property type="match status" value="1"/>
</dbReference>
<dbReference type="KEGG" id="bnn:FOA43_000755"/>
<feature type="domain" description="Tyrosine specific protein phosphatases" evidence="3">
    <location>
        <begin position="253"/>
        <end position="334"/>
    </location>
</feature>
<dbReference type="PRINTS" id="PR00700">
    <property type="entry name" value="PRTYPHPHTASE"/>
</dbReference>
<evidence type="ECO:0000256" key="1">
    <source>
        <dbReference type="ARBA" id="ARBA00009649"/>
    </source>
</evidence>
<evidence type="ECO:0000313" key="5">
    <source>
        <dbReference type="Proteomes" id="UP000662931"/>
    </source>
</evidence>
<dbReference type="PROSITE" id="PS50056">
    <property type="entry name" value="TYR_PHOSPHATASE_2"/>
    <property type="match status" value="1"/>
</dbReference>
<dbReference type="SUPFAM" id="SSF52799">
    <property type="entry name" value="(Phosphotyrosine protein) phosphatases II"/>
    <property type="match status" value="1"/>
</dbReference>
<dbReference type="Gene3D" id="3.90.190.10">
    <property type="entry name" value="Protein tyrosine phosphatase superfamily"/>
    <property type="match status" value="1"/>
</dbReference>
<dbReference type="InterPro" id="IPR000387">
    <property type="entry name" value="Tyr_Pase_dom"/>
</dbReference>
<dbReference type="OrthoDB" id="6058203at2759"/>
<dbReference type="GeneID" id="62194156"/>
<dbReference type="Proteomes" id="UP000662931">
    <property type="component" value="Chromosome 1"/>
</dbReference>
<dbReference type="InterPro" id="IPR029021">
    <property type="entry name" value="Prot-tyrosine_phosphatase-like"/>
</dbReference>
<organism evidence="4 5">
    <name type="scientific">Eeniella nana</name>
    <name type="common">Yeast</name>
    <name type="synonym">Brettanomyces nanus</name>
    <dbReference type="NCBI Taxonomy" id="13502"/>
    <lineage>
        <taxon>Eukaryota</taxon>
        <taxon>Fungi</taxon>
        <taxon>Dikarya</taxon>
        <taxon>Ascomycota</taxon>
        <taxon>Saccharomycotina</taxon>
        <taxon>Pichiomycetes</taxon>
        <taxon>Pichiales</taxon>
        <taxon>Pichiaceae</taxon>
        <taxon>Brettanomyces</taxon>
    </lineage>
</organism>
<dbReference type="EMBL" id="CP064812">
    <property type="protein sequence ID" value="QPG73445.1"/>
    <property type="molecule type" value="Genomic_DNA"/>
</dbReference>
<dbReference type="SMART" id="SM00404">
    <property type="entry name" value="PTPc_motif"/>
    <property type="match status" value="1"/>
</dbReference>
<evidence type="ECO:0000313" key="4">
    <source>
        <dbReference type="EMBL" id="QPG73445.1"/>
    </source>
</evidence>
<protein>
    <recommendedName>
        <fullName evidence="6">Protein tyrosine phosphatase</fullName>
    </recommendedName>
</protein>
<evidence type="ECO:0000259" key="2">
    <source>
        <dbReference type="PROSITE" id="PS50055"/>
    </source>
</evidence>
<dbReference type="InterPro" id="IPR050348">
    <property type="entry name" value="Protein-Tyr_Phosphatase"/>
</dbReference>
<dbReference type="PANTHER" id="PTHR19134">
    <property type="entry name" value="RECEPTOR-TYPE TYROSINE-PROTEIN PHOSPHATASE"/>
    <property type="match status" value="1"/>
</dbReference>
<proteinExistence type="inferred from homology"/>
<dbReference type="CDD" id="cd18533">
    <property type="entry name" value="PTP_fungal"/>
    <property type="match status" value="1"/>
</dbReference>